<feature type="domain" description="DUF6046" evidence="1">
    <location>
        <begin position="43"/>
        <end position="165"/>
    </location>
</feature>
<reference evidence="2 3" key="1">
    <citation type="journal article" date="2021" name="Elife">
        <title>Chloroplast acquisition without the gene transfer in kleptoplastic sea slugs, Plakobranchus ocellatus.</title>
        <authorList>
            <person name="Maeda T."/>
            <person name="Takahashi S."/>
            <person name="Yoshida T."/>
            <person name="Shimamura S."/>
            <person name="Takaki Y."/>
            <person name="Nagai Y."/>
            <person name="Toyoda A."/>
            <person name="Suzuki Y."/>
            <person name="Arimoto A."/>
            <person name="Ishii H."/>
            <person name="Satoh N."/>
            <person name="Nishiyama T."/>
            <person name="Hasebe M."/>
            <person name="Maruyama T."/>
            <person name="Minagawa J."/>
            <person name="Obokata J."/>
            <person name="Shigenobu S."/>
        </authorList>
    </citation>
    <scope>NUCLEOTIDE SEQUENCE [LARGE SCALE GENOMIC DNA]</scope>
</reference>
<keyword evidence="3" id="KW-1185">Reference proteome</keyword>
<sequence length="171" mass="19523">MPGNPLNAVKGFIGQYSRKNTLGIHNIVPMSLYSMDGSDSWDIPVEVMVRVQGKQKIIRRHTYHPTNKGSVKEQWGLDDYQLQIRGVFFLEDSKANATGLHTILQGQIKRLNDFFEVAMVQVNCPLLTLFGIQHMCIESIHFPFSKEGLEVIPWEVKAYSDFRQEELLTAV</sequence>
<dbReference type="Pfam" id="PF19512">
    <property type="entry name" value="DUF6046"/>
    <property type="match status" value="1"/>
</dbReference>
<dbReference type="EMBL" id="BMAT01004542">
    <property type="protein sequence ID" value="GFR75330.1"/>
    <property type="molecule type" value="Genomic_DNA"/>
</dbReference>
<name>A0AAV4FRE0_9GAST</name>
<evidence type="ECO:0000313" key="2">
    <source>
        <dbReference type="EMBL" id="GFR75330.1"/>
    </source>
</evidence>
<protein>
    <recommendedName>
        <fullName evidence="1">DUF6046 domain-containing protein</fullName>
    </recommendedName>
</protein>
<dbReference type="Proteomes" id="UP000762676">
    <property type="component" value="Unassembled WGS sequence"/>
</dbReference>
<comment type="caution">
    <text evidence="2">The sequence shown here is derived from an EMBL/GenBank/DDBJ whole genome shotgun (WGS) entry which is preliminary data.</text>
</comment>
<accession>A0AAV4FRE0</accession>
<gene>
    <name evidence="2" type="ORF">ElyMa_002185100</name>
</gene>
<evidence type="ECO:0000313" key="3">
    <source>
        <dbReference type="Proteomes" id="UP000762676"/>
    </source>
</evidence>
<evidence type="ECO:0000259" key="1">
    <source>
        <dbReference type="Pfam" id="PF19512"/>
    </source>
</evidence>
<dbReference type="AlphaFoldDB" id="A0AAV4FRE0"/>
<dbReference type="InterPro" id="IPR046109">
    <property type="entry name" value="DUF6046"/>
</dbReference>
<proteinExistence type="predicted"/>
<organism evidence="2 3">
    <name type="scientific">Elysia marginata</name>
    <dbReference type="NCBI Taxonomy" id="1093978"/>
    <lineage>
        <taxon>Eukaryota</taxon>
        <taxon>Metazoa</taxon>
        <taxon>Spiralia</taxon>
        <taxon>Lophotrochozoa</taxon>
        <taxon>Mollusca</taxon>
        <taxon>Gastropoda</taxon>
        <taxon>Heterobranchia</taxon>
        <taxon>Euthyneura</taxon>
        <taxon>Panpulmonata</taxon>
        <taxon>Sacoglossa</taxon>
        <taxon>Placobranchoidea</taxon>
        <taxon>Plakobranchidae</taxon>
        <taxon>Elysia</taxon>
    </lineage>
</organism>